<dbReference type="Proteomes" id="UP000283841">
    <property type="component" value="Unassembled WGS sequence"/>
</dbReference>
<evidence type="ECO:0000256" key="1">
    <source>
        <dbReference type="ARBA" id="ARBA00006439"/>
    </source>
</evidence>
<dbReference type="Pfam" id="PF07428">
    <property type="entry name" value="Tri3"/>
    <property type="match status" value="1"/>
</dbReference>
<dbReference type="InterPro" id="IPR023213">
    <property type="entry name" value="CAT-like_dom_sf"/>
</dbReference>
<dbReference type="GO" id="GO:0043386">
    <property type="term" value="P:mycotoxin biosynthetic process"/>
    <property type="evidence" value="ECO:0007669"/>
    <property type="project" value="InterPro"/>
</dbReference>
<dbReference type="AlphaFoldDB" id="A0A443HM65"/>
<protein>
    <submittedName>
        <fullName evidence="3">15-O-acetyltransferase Tri3-domain-containing protein</fullName>
    </submittedName>
</protein>
<accession>A0A443HM65</accession>
<keyword evidence="2 3" id="KW-0808">Transferase</keyword>
<comment type="similarity">
    <text evidence="1">Belongs to the trichothecene O-acetyltransferase family.</text>
</comment>
<reference evidence="3 4" key="1">
    <citation type="journal article" date="2018" name="Front. Microbiol.">
        <title>Genomic and genetic insights into a cosmopolitan fungus, Paecilomyces variotii (Eurotiales).</title>
        <authorList>
            <person name="Urquhart A.S."/>
            <person name="Mondo S.J."/>
            <person name="Makela M.R."/>
            <person name="Hane J.K."/>
            <person name="Wiebenga A."/>
            <person name="He G."/>
            <person name="Mihaltcheva S."/>
            <person name="Pangilinan J."/>
            <person name="Lipzen A."/>
            <person name="Barry K."/>
            <person name="de Vries R.P."/>
            <person name="Grigoriev I.V."/>
            <person name="Idnurm A."/>
        </authorList>
    </citation>
    <scope>NUCLEOTIDE SEQUENCE [LARGE SCALE GENOMIC DNA]</scope>
    <source>
        <strain evidence="3 4">CBS 101075</strain>
    </source>
</reference>
<comment type="caution">
    <text evidence="3">The sequence shown here is derived from an EMBL/GenBank/DDBJ whole genome shotgun (WGS) entry which is preliminary data.</text>
</comment>
<keyword evidence="4" id="KW-1185">Reference proteome</keyword>
<evidence type="ECO:0000313" key="3">
    <source>
        <dbReference type="EMBL" id="RWQ92893.1"/>
    </source>
</evidence>
<dbReference type="GO" id="GO:0016407">
    <property type="term" value="F:acetyltransferase activity"/>
    <property type="evidence" value="ECO:0007669"/>
    <property type="project" value="InterPro"/>
</dbReference>
<dbReference type="VEuPathDB" id="FungiDB:C8Q69DRAFT_74462"/>
<evidence type="ECO:0000313" key="4">
    <source>
        <dbReference type="Proteomes" id="UP000283841"/>
    </source>
</evidence>
<dbReference type="InterPro" id="IPR009992">
    <property type="entry name" value="Tri3/Sat12/Sat16/Mac1"/>
</dbReference>
<dbReference type="SUPFAM" id="SSF52777">
    <property type="entry name" value="CoA-dependent acyltransferases"/>
    <property type="match status" value="1"/>
</dbReference>
<dbReference type="Gene3D" id="3.30.559.10">
    <property type="entry name" value="Chloramphenicol acetyltransferase-like domain"/>
    <property type="match status" value="1"/>
</dbReference>
<organism evidence="3 4">
    <name type="scientific">Byssochlamys spectabilis</name>
    <name type="common">Paecilomyces variotii</name>
    <dbReference type="NCBI Taxonomy" id="264951"/>
    <lineage>
        <taxon>Eukaryota</taxon>
        <taxon>Fungi</taxon>
        <taxon>Dikarya</taxon>
        <taxon>Ascomycota</taxon>
        <taxon>Pezizomycotina</taxon>
        <taxon>Eurotiomycetes</taxon>
        <taxon>Eurotiomycetidae</taxon>
        <taxon>Eurotiales</taxon>
        <taxon>Thermoascaceae</taxon>
        <taxon>Paecilomyces</taxon>
    </lineage>
</organism>
<sequence length="509" mass="56895">MGSHMLELPPLVPEQLAWHASETDPTIWQRQAIGAECVVGMEIPNKMGANDLYLLSRFQLHHPEVTLKSLKEKLQASLLRLRFEHPEIAATVTWKDGNTWIQYRSPKDAADAQKWAEQRIRVEASSRTALDIRTALEEQREVGSGPAEAVTIYAAAPVADETTSLGDTAIELVLYANHVFLDGISVRVLLGDIFRTLASELSTTEPGKLPWGEERNNLDAPLLSLLDPSQEIAGPKFEATRMGLMGNIPRMSGSWGLKTRSENVGLPRSIFHAFTVEESAKLLRAVKERLGPKYTVTHLGHAAVFLALLKTNPPPADAPETFCATAMPVNSRRFLREDYAKATKTYYPVCQSSALLLFEDIQSYAPRDCDKEQLREKISRAAKHTKESYDFWMNQPSLLPASISFMSLISTALANNQQVPASTPMFTSDGINERFIPREVPNPITQEKAITVQNVRFLLNQYMPFMSLRLDSFRDRCEVSLSYNETTYSNEDAGSFLSETVNLMLAFAE</sequence>
<dbReference type="PANTHER" id="PTHR42034">
    <property type="entry name" value="CHROMOSOME 7, WHOLE GENOME SHOTGUN SEQUENCE-RELATED"/>
    <property type="match status" value="1"/>
</dbReference>
<dbReference type="Gene3D" id="3.30.559.30">
    <property type="entry name" value="Nonribosomal peptide synthetase, condensation domain"/>
    <property type="match status" value="1"/>
</dbReference>
<dbReference type="RefSeq" id="XP_028482538.1">
    <property type="nucleotide sequence ID" value="XM_028633982.1"/>
</dbReference>
<name>A0A443HM65_BYSSP</name>
<evidence type="ECO:0000256" key="2">
    <source>
        <dbReference type="ARBA" id="ARBA00022679"/>
    </source>
</evidence>
<gene>
    <name evidence="3" type="ORF">C8Q69DRAFT_74462</name>
</gene>
<dbReference type="GeneID" id="39603259"/>
<proteinExistence type="inferred from homology"/>
<dbReference type="EMBL" id="RCNU01000011">
    <property type="protein sequence ID" value="RWQ92893.1"/>
    <property type="molecule type" value="Genomic_DNA"/>
</dbReference>
<dbReference type="PANTHER" id="PTHR42034:SF1">
    <property type="entry name" value="CONDENSATION DOMAIN-CONTAINING PROTEIN"/>
    <property type="match status" value="1"/>
</dbReference>